<protein>
    <recommendedName>
        <fullName evidence="4">Glycosyl hydrolase</fullName>
    </recommendedName>
</protein>
<keyword evidence="3" id="KW-1185">Reference proteome</keyword>
<dbReference type="RefSeq" id="WP_344632138.1">
    <property type="nucleotide sequence ID" value="NZ_BAAATJ010000017.1"/>
</dbReference>
<dbReference type="EMBL" id="BAAATJ010000017">
    <property type="protein sequence ID" value="GAA2405562.1"/>
    <property type="molecule type" value="Genomic_DNA"/>
</dbReference>
<comment type="caution">
    <text evidence="2">The sequence shown here is derived from an EMBL/GenBank/DDBJ whole genome shotgun (WGS) entry which is preliminary data.</text>
</comment>
<proteinExistence type="predicted"/>
<organism evidence="2 3">
    <name type="scientific">Streptomyces glaucosporus</name>
    <dbReference type="NCBI Taxonomy" id="284044"/>
    <lineage>
        <taxon>Bacteria</taxon>
        <taxon>Bacillati</taxon>
        <taxon>Actinomycetota</taxon>
        <taxon>Actinomycetes</taxon>
        <taxon>Kitasatosporales</taxon>
        <taxon>Streptomycetaceae</taxon>
        <taxon>Streptomyces</taxon>
    </lineage>
</organism>
<evidence type="ECO:0000256" key="1">
    <source>
        <dbReference type="SAM" id="MobiDB-lite"/>
    </source>
</evidence>
<name>A0ABN3II38_9ACTN</name>
<evidence type="ECO:0008006" key="4">
    <source>
        <dbReference type="Google" id="ProtNLM"/>
    </source>
</evidence>
<reference evidence="2 3" key="1">
    <citation type="journal article" date="2019" name="Int. J. Syst. Evol. Microbiol.">
        <title>The Global Catalogue of Microorganisms (GCM) 10K type strain sequencing project: providing services to taxonomists for standard genome sequencing and annotation.</title>
        <authorList>
            <consortium name="The Broad Institute Genomics Platform"/>
            <consortium name="The Broad Institute Genome Sequencing Center for Infectious Disease"/>
            <person name="Wu L."/>
            <person name="Ma J."/>
        </authorList>
    </citation>
    <scope>NUCLEOTIDE SEQUENCE [LARGE SCALE GENOMIC DNA]</scope>
    <source>
        <strain evidence="2 3">JCM 6921</strain>
    </source>
</reference>
<accession>A0ABN3II38</accession>
<sequence length="256" mass="28274">MPDYHLDGFTPADQAAADARDYLDLAGDDFHVLADHHTADAAHSFLVVHDGSATWGVPGAPQLVSLHITRDLRARTFQVEHAQHAMLPFAQRWLVARGCDPAAIRLPEGRYSRPADALTAQLEERIVRSGERYQVLDHHTRDDEPHEIWVMVRDTDPGAAQHPIRIFLEEADLDTFTYTMREGAFPDGVSANQWLTDRDTPLPEPAQHPDAPNRRTVAALSRSTSSAGARPVPGTTRVTPAKGTGQCQRQVLDHAP</sequence>
<evidence type="ECO:0000313" key="3">
    <source>
        <dbReference type="Proteomes" id="UP001500058"/>
    </source>
</evidence>
<dbReference type="Proteomes" id="UP001500058">
    <property type="component" value="Unassembled WGS sequence"/>
</dbReference>
<gene>
    <name evidence="2" type="ORF">GCM10010420_36770</name>
</gene>
<evidence type="ECO:0000313" key="2">
    <source>
        <dbReference type="EMBL" id="GAA2405562.1"/>
    </source>
</evidence>
<feature type="region of interest" description="Disordered" evidence="1">
    <location>
        <begin position="187"/>
        <end position="256"/>
    </location>
</feature>